<comment type="caution">
    <text evidence="13">The sequence shown here is derived from an EMBL/GenBank/DDBJ whole genome shotgun (WGS) entry which is preliminary data.</text>
</comment>
<dbReference type="GO" id="GO:0008375">
    <property type="term" value="F:acetylglucosaminyltransferase activity"/>
    <property type="evidence" value="ECO:0007669"/>
    <property type="project" value="TreeGrafter"/>
</dbReference>
<evidence type="ECO:0000256" key="5">
    <source>
        <dbReference type="ARBA" id="ARBA00022824"/>
    </source>
</evidence>
<comment type="similarity">
    <text evidence="2">Belongs to the glycosyltransferase 47 family.</text>
</comment>
<evidence type="ECO:0000256" key="4">
    <source>
        <dbReference type="ARBA" id="ARBA00022692"/>
    </source>
</evidence>
<evidence type="ECO:0000313" key="14">
    <source>
        <dbReference type="Proteomes" id="UP001176961"/>
    </source>
</evidence>
<dbReference type="InterPro" id="IPR029044">
    <property type="entry name" value="Nucleotide-diphossugar_trans"/>
</dbReference>
<gene>
    <name evidence="13" type="ORF">CYNAS_LOCUS19712</name>
</gene>
<evidence type="ECO:0000256" key="3">
    <source>
        <dbReference type="ARBA" id="ARBA00022679"/>
    </source>
</evidence>
<evidence type="ECO:0000256" key="1">
    <source>
        <dbReference type="ARBA" id="ARBA00004648"/>
    </source>
</evidence>
<dbReference type="PANTHER" id="PTHR11062">
    <property type="entry name" value="EXOSTOSIN HEPARAN SULFATE GLYCOSYLTRANSFERASE -RELATED"/>
    <property type="match status" value="1"/>
</dbReference>
<organism evidence="13 14">
    <name type="scientific">Cylicocyclus nassatus</name>
    <name type="common">Nematode worm</name>
    <dbReference type="NCBI Taxonomy" id="53992"/>
    <lineage>
        <taxon>Eukaryota</taxon>
        <taxon>Metazoa</taxon>
        <taxon>Ecdysozoa</taxon>
        <taxon>Nematoda</taxon>
        <taxon>Chromadorea</taxon>
        <taxon>Rhabditida</taxon>
        <taxon>Rhabditina</taxon>
        <taxon>Rhabditomorpha</taxon>
        <taxon>Strongyloidea</taxon>
        <taxon>Strongylidae</taxon>
        <taxon>Cylicocyclus</taxon>
    </lineage>
</organism>
<feature type="domain" description="Glycosyl transferase 64" evidence="12">
    <location>
        <begin position="479"/>
        <end position="658"/>
    </location>
</feature>
<evidence type="ECO:0000256" key="8">
    <source>
        <dbReference type="ARBA" id="ARBA00023157"/>
    </source>
</evidence>
<dbReference type="EMBL" id="CATQJL010000316">
    <property type="protein sequence ID" value="CAJ0607729.1"/>
    <property type="molecule type" value="Genomic_DNA"/>
</dbReference>
<dbReference type="PANTHER" id="PTHR11062:SF129">
    <property type="entry name" value="EXOSTOSIN-1"/>
    <property type="match status" value="1"/>
</dbReference>
<comment type="subcellular location">
    <subcellularLocation>
        <location evidence="1">Endoplasmic reticulum membrane</location>
        <topology evidence="1">Single-pass type II membrane protein</topology>
    </subcellularLocation>
</comment>
<dbReference type="GO" id="GO:0015012">
    <property type="term" value="P:heparan sulfate proteoglycan biosynthetic process"/>
    <property type="evidence" value="ECO:0007669"/>
    <property type="project" value="UniProtKB-ARBA"/>
</dbReference>
<keyword evidence="8" id="KW-1015">Disulfide bond</keyword>
<evidence type="ECO:0000313" key="13">
    <source>
        <dbReference type="EMBL" id="CAJ0607729.1"/>
    </source>
</evidence>
<evidence type="ECO:0000256" key="9">
    <source>
        <dbReference type="SAM" id="MobiDB-lite"/>
    </source>
</evidence>
<keyword evidence="7 10" id="KW-0472">Membrane</keyword>
<evidence type="ECO:0000256" key="2">
    <source>
        <dbReference type="ARBA" id="ARBA00010271"/>
    </source>
</evidence>
<dbReference type="Gene3D" id="3.90.550.10">
    <property type="entry name" value="Spore Coat Polysaccharide Biosynthesis Protein SpsA, Chain A"/>
    <property type="match status" value="1"/>
</dbReference>
<name>A0AA36MCB6_CYLNA</name>
<dbReference type="GO" id="GO:0015020">
    <property type="term" value="F:glucuronosyltransferase activity"/>
    <property type="evidence" value="ECO:0007669"/>
    <property type="project" value="TreeGrafter"/>
</dbReference>
<feature type="region of interest" description="Disordered" evidence="9">
    <location>
        <begin position="17"/>
        <end position="38"/>
    </location>
</feature>
<dbReference type="InterPro" id="IPR004263">
    <property type="entry name" value="Exostosin"/>
</dbReference>
<evidence type="ECO:0000256" key="7">
    <source>
        <dbReference type="ARBA" id="ARBA00023136"/>
    </source>
</evidence>
<proteinExistence type="inferred from homology"/>
<evidence type="ECO:0000259" key="12">
    <source>
        <dbReference type="Pfam" id="PF09258"/>
    </source>
</evidence>
<feature type="transmembrane region" description="Helical" evidence="10">
    <location>
        <begin position="63"/>
        <end position="81"/>
    </location>
</feature>
<keyword evidence="3" id="KW-0808">Transferase</keyword>
<keyword evidence="4 10" id="KW-0812">Transmembrane</keyword>
<evidence type="ECO:0000256" key="10">
    <source>
        <dbReference type="SAM" id="Phobius"/>
    </source>
</evidence>
<reference evidence="13" key="1">
    <citation type="submission" date="2023-07" db="EMBL/GenBank/DDBJ databases">
        <authorList>
            <consortium name="CYATHOMIX"/>
        </authorList>
    </citation>
    <scope>NUCLEOTIDE SEQUENCE</scope>
    <source>
        <strain evidence="13">N/A</strain>
    </source>
</reference>
<dbReference type="AlphaFoldDB" id="A0AA36MCB6"/>
<dbReference type="Proteomes" id="UP001176961">
    <property type="component" value="Unassembled WGS sequence"/>
</dbReference>
<accession>A0AA36MCB6</accession>
<evidence type="ECO:0000256" key="6">
    <source>
        <dbReference type="ARBA" id="ARBA00022989"/>
    </source>
</evidence>
<dbReference type="InterPro" id="IPR040911">
    <property type="entry name" value="Exostosin_GT47"/>
</dbReference>
<keyword evidence="6 10" id="KW-1133">Transmembrane helix</keyword>
<dbReference type="Pfam" id="PF03016">
    <property type="entry name" value="Exostosin_GT47"/>
    <property type="match status" value="1"/>
</dbReference>
<dbReference type="GO" id="GO:0005789">
    <property type="term" value="C:endoplasmic reticulum membrane"/>
    <property type="evidence" value="ECO:0007669"/>
    <property type="project" value="UniProtKB-SubCell"/>
</dbReference>
<keyword evidence="14" id="KW-1185">Reference proteome</keyword>
<feature type="domain" description="Exostosin GT47" evidence="11">
    <location>
        <begin position="128"/>
        <end position="410"/>
    </location>
</feature>
<protein>
    <recommendedName>
        <fullName evidence="15">Exostosin GT47 domain-containing protein</fullName>
    </recommendedName>
</protein>
<evidence type="ECO:0008006" key="15">
    <source>
        <dbReference type="Google" id="ProtNLM"/>
    </source>
</evidence>
<dbReference type="GO" id="GO:0005794">
    <property type="term" value="C:Golgi apparatus"/>
    <property type="evidence" value="ECO:0007669"/>
    <property type="project" value="TreeGrafter"/>
</dbReference>
<keyword evidence="5" id="KW-0256">Endoplasmic reticulum</keyword>
<dbReference type="Pfam" id="PF09258">
    <property type="entry name" value="Glyco_transf_64"/>
    <property type="match status" value="1"/>
</dbReference>
<dbReference type="InterPro" id="IPR015338">
    <property type="entry name" value="GT64_dom"/>
</dbReference>
<sequence>MPGRCAANAARGLSEAAALDEPHKRGLPRRYPPESAQTRLNTSEYARTRLNAGTTKAPDMRTVARYIFLIIGISLYLLLFFNDFSSEESDKEDVSAFEGYAQVEEEVVPEVRPSQCAMHSCFDYSKCRSGLKVYVYPDVEGLVPSEAYRKILTAVRESRYYVSDAREACLFVVSVDTIDRDKISENYVRDVDRYISNLPADVWNDGINHIIFNLYHGTYPDYSDHNLGFDTKKAMIARASPSSQNFRFDFDISFPLFHKEHPLRSSVENQISFKTKDQYIVSFKGKRYVYGIGSETRDSLHHLHNGETVAMVTTCKHNNDWQAHQDARCESDNEAYDKWDYETMMANSTFCLTPRGRRLGSFRFLEALRMGCIPVVLSDDWVLPFDEVIDWSAAAVVIPEESVLLVPDILYTFTAEKIYQMKQRGFFIYQRYFSSVEKIAITALEIVWERIRIAEAKERTQWNHLHPIGTTASVHEVNVVVRGSEKPSSRLQKIVLNVAKIESLRKIIILWPNSRGVPPVGADFGTKSTLEFVLINNRSVDFASLQRVCDNGFVLFVDERLNPPLSEMSALIDYVERNPNRLIGVHGIEFDWQKAHTSFGKIYNAAFFSMVIFHSWYLTEQISPIPVNLWSDCLAVVLNIVITERSMLPPMIVGERKQEAWMKPDLDLSCYKRLAARWQGDMPLIFSDLRFV</sequence>
<evidence type="ECO:0000259" key="11">
    <source>
        <dbReference type="Pfam" id="PF03016"/>
    </source>
</evidence>